<name>A0A939DGL6_9GAMM</name>
<evidence type="ECO:0000313" key="6">
    <source>
        <dbReference type="EMBL" id="MBN7797152.1"/>
    </source>
</evidence>
<dbReference type="InterPro" id="IPR052028">
    <property type="entry name" value="HipA_Ser/Thr_kinase"/>
</dbReference>
<keyword evidence="2" id="KW-0808">Transferase</keyword>
<keyword evidence="7" id="KW-1185">Reference proteome</keyword>
<dbReference type="GO" id="GO:0005829">
    <property type="term" value="C:cytosol"/>
    <property type="evidence" value="ECO:0007669"/>
    <property type="project" value="TreeGrafter"/>
</dbReference>
<gene>
    <name evidence="6" type="ORF">JYP50_11145</name>
</gene>
<dbReference type="PANTHER" id="PTHR37419:SF8">
    <property type="entry name" value="TOXIN YJJJ"/>
    <property type="match status" value="1"/>
</dbReference>
<keyword evidence="3" id="KW-0418">Kinase</keyword>
<reference evidence="6" key="1">
    <citation type="submission" date="2021-02" db="EMBL/GenBank/DDBJ databases">
        <title>PHA producing bacteria isolated from coastal sediment in Guangdong, Shenzhen.</title>
        <authorList>
            <person name="Zheng W."/>
            <person name="Yu S."/>
            <person name="Huang Y."/>
        </authorList>
    </citation>
    <scope>NUCLEOTIDE SEQUENCE</scope>
    <source>
        <strain evidence="6">TN14-10</strain>
    </source>
</reference>
<dbReference type="InterPro" id="IPR012893">
    <property type="entry name" value="HipA-like_C"/>
</dbReference>
<organism evidence="6 7">
    <name type="scientific">Parahaliea mediterranea</name>
    <dbReference type="NCBI Taxonomy" id="651086"/>
    <lineage>
        <taxon>Bacteria</taxon>
        <taxon>Pseudomonadati</taxon>
        <taxon>Pseudomonadota</taxon>
        <taxon>Gammaproteobacteria</taxon>
        <taxon>Cellvibrionales</taxon>
        <taxon>Halieaceae</taxon>
        <taxon>Parahaliea</taxon>
    </lineage>
</organism>
<dbReference type="Proteomes" id="UP000664303">
    <property type="component" value="Unassembled WGS sequence"/>
</dbReference>
<dbReference type="EMBL" id="JAFKCZ010000007">
    <property type="protein sequence ID" value="MBN7797152.1"/>
    <property type="molecule type" value="Genomic_DNA"/>
</dbReference>
<accession>A0A939DGL6</accession>
<dbReference type="AlphaFoldDB" id="A0A939DGL6"/>
<evidence type="ECO:0000256" key="2">
    <source>
        <dbReference type="ARBA" id="ARBA00022679"/>
    </source>
</evidence>
<proteinExistence type="inferred from homology"/>
<feature type="domain" description="HipA-like C-terminal" evidence="4">
    <location>
        <begin position="177"/>
        <end position="393"/>
    </location>
</feature>
<dbReference type="Pfam" id="PF13657">
    <property type="entry name" value="Couple_hipA"/>
    <property type="match status" value="1"/>
</dbReference>
<evidence type="ECO:0000256" key="1">
    <source>
        <dbReference type="ARBA" id="ARBA00010164"/>
    </source>
</evidence>
<evidence type="ECO:0000313" key="7">
    <source>
        <dbReference type="Proteomes" id="UP000664303"/>
    </source>
</evidence>
<dbReference type="RefSeq" id="WP_206560596.1">
    <property type="nucleotide sequence ID" value="NZ_JAFKCZ010000007.1"/>
</dbReference>
<dbReference type="Pfam" id="PF07804">
    <property type="entry name" value="HipA_C"/>
    <property type="match status" value="1"/>
</dbReference>
<feature type="domain" description="HipA N-terminal subdomain 1" evidence="5">
    <location>
        <begin position="34"/>
        <end position="125"/>
    </location>
</feature>
<dbReference type="GO" id="GO:0004674">
    <property type="term" value="F:protein serine/threonine kinase activity"/>
    <property type="evidence" value="ECO:0007669"/>
    <property type="project" value="TreeGrafter"/>
</dbReference>
<protein>
    <submittedName>
        <fullName evidence="6">Type II toxin-antitoxin system HipA family toxin</fullName>
    </submittedName>
</protein>
<dbReference type="PANTHER" id="PTHR37419">
    <property type="entry name" value="SERINE/THREONINE-PROTEIN KINASE TOXIN HIPA"/>
    <property type="match status" value="1"/>
</dbReference>
<comment type="caution">
    <text evidence="6">The sequence shown here is derived from an EMBL/GenBank/DDBJ whole genome shotgun (WGS) entry which is preliminary data.</text>
</comment>
<dbReference type="Gene3D" id="1.10.1070.20">
    <property type="match status" value="1"/>
</dbReference>
<comment type="similarity">
    <text evidence="1">Belongs to the HipA Ser/Thr kinase family.</text>
</comment>
<evidence type="ECO:0000259" key="5">
    <source>
        <dbReference type="Pfam" id="PF13657"/>
    </source>
</evidence>
<evidence type="ECO:0000256" key="3">
    <source>
        <dbReference type="ARBA" id="ARBA00022777"/>
    </source>
</evidence>
<sequence>MSKRANYDVYTSLPTIGVMKTGELVIVDQDGITQRCAFRYTPEYLATQGSIALDPVALPLGDQNEFDFDCSGGRPALLDDYLPDDWGRKVLTQLALFRDKRRLSFRSVIDTLDMLEGSVIGALSIVPKGEEPSFTLGASIDRLRDAESAAQHVDAIDQNTANIDHFSLLHLANHGSGVGGARPKALIYDRDHPFLAKFNRISGADRDLYNNARVELACLSMAKEAGIDCFGGRVEPGINGREVLLLERFDVNEDASRNHLITINGLLKIQRNQSDLGEAFSYDHIYRVLQKHSVAIEHDLKQLLLRMLFNRSINNVDDHERNFSLINRGQGYRLSPAYDMVPSLTTGAYHAAAFGYRPYPPTPAEAVKEKKIFGLNRAEIRDCAEQVRHALADWSMHAEHAGVSEQETDLVAKAFHNQ</sequence>
<dbReference type="InterPro" id="IPR017508">
    <property type="entry name" value="HipA_N1"/>
</dbReference>
<evidence type="ECO:0000259" key="4">
    <source>
        <dbReference type="Pfam" id="PF07804"/>
    </source>
</evidence>